<dbReference type="GO" id="GO:0016757">
    <property type="term" value="F:glycosyltransferase activity"/>
    <property type="evidence" value="ECO:0007669"/>
    <property type="project" value="InterPro"/>
</dbReference>
<feature type="domain" description="Glycosyltransferase subfamily 4-like N-terminal" evidence="2">
    <location>
        <begin position="13"/>
        <end position="191"/>
    </location>
</feature>
<reference evidence="3 4" key="1">
    <citation type="journal article" date="2011" name="Stand. Genomic Sci.">
        <title>Complete genome sequence of the thermophilic sulfur-reducer Hippea maritima type strain (MH(2)).</title>
        <authorList>
            <person name="Huntemann M."/>
            <person name="Lu M."/>
            <person name="Nolan M."/>
            <person name="Lapidus A."/>
            <person name="Lucas S."/>
            <person name="Hammon N."/>
            <person name="Deshpande S."/>
            <person name="Cheng J.F."/>
            <person name="Tapia R."/>
            <person name="Han C."/>
            <person name="Goodwin L."/>
            <person name="Pitluck S."/>
            <person name="Liolios K."/>
            <person name="Pagani I."/>
            <person name="Ivanova N."/>
            <person name="Ovchinikova G."/>
            <person name="Pati A."/>
            <person name="Chen A."/>
            <person name="Palaniappan K."/>
            <person name="Land M."/>
            <person name="Hauser L."/>
            <person name="Jeffries C.D."/>
            <person name="Detter J.C."/>
            <person name="Brambilla E.M."/>
            <person name="Rohde M."/>
            <person name="Spring S."/>
            <person name="Goker M."/>
            <person name="Woyke T."/>
            <person name="Bristow J."/>
            <person name="Eisen J.A."/>
            <person name="Markowitz V."/>
            <person name="Hugenholtz P."/>
            <person name="Kyrpides N.C."/>
            <person name="Klenk H.P."/>
            <person name="Mavromatis K."/>
        </authorList>
    </citation>
    <scope>NUCLEOTIDE SEQUENCE [LARGE SCALE GENOMIC DNA]</scope>
    <source>
        <strain evidence="4">ATCC 700847 / DSM 10411 / MH2</strain>
    </source>
</reference>
<dbReference type="eggNOG" id="COG0438">
    <property type="taxonomic scope" value="Bacteria"/>
</dbReference>
<dbReference type="SUPFAM" id="SSF53756">
    <property type="entry name" value="UDP-Glycosyltransferase/glycogen phosphorylase"/>
    <property type="match status" value="1"/>
</dbReference>
<proteinExistence type="predicted"/>
<dbReference type="Pfam" id="PF00534">
    <property type="entry name" value="Glycos_transf_1"/>
    <property type="match status" value="1"/>
</dbReference>
<dbReference type="InParanoid" id="F2LVR8"/>
<evidence type="ECO:0000313" key="4">
    <source>
        <dbReference type="Proteomes" id="UP000008139"/>
    </source>
</evidence>
<reference evidence="4" key="2">
    <citation type="submission" date="2011-03" db="EMBL/GenBank/DDBJ databases">
        <title>The complete genome of Hippea maritima DSM 10411.</title>
        <authorList>
            <consortium name="US DOE Joint Genome Institute (JGI-PGF)"/>
            <person name="Lucas S."/>
            <person name="Copeland A."/>
            <person name="Lapidus A."/>
            <person name="Bruce D."/>
            <person name="Goodwin L."/>
            <person name="Pitluck S."/>
            <person name="Peters L."/>
            <person name="Kyrpides N."/>
            <person name="Mavromatis K."/>
            <person name="Pagani I."/>
            <person name="Ivanova N."/>
            <person name="Mikhailova N."/>
            <person name="Lu M."/>
            <person name="Detter J.C."/>
            <person name="Tapia R."/>
            <person name="Han C."/>
            <person name="Land M."/>
            <person name="Hauser L."/>
            <person name="Markowitz V."/>
            <person name="Cheng J.-F."/>
            <person name="Hugenholtz P."/>
            <person name="Woyke T."/>
            <person name="Wu D."/>
            <person name="Spring S."/>
            <person name="Schroeder M."/>
            <person name="Brambilla E."/>
            <person name="Klenk H.-P."/>
            <person name="Eisen J.A."/>
        </authorList>
    </citation>
    <scope>NUCLEOTIDE SEQUENCE [LARGE SCALE GENOMIC DNA]</scope>
    <source>
        <strain evidence="4">ATCC 700847 / DSM 10411 / MH2</strain>
    </source>
</reference>
<dbReference type="AlphaFoldDB" id="F2LVR8"/>
<dbReference type="InterPro" id="IPR001296">
    <property type="entry name" value="Glyco_trans_1"/>
</dbReference>
<gene>
    <name evidence="3" type="ordered locus">Hipma_0882</name>
</gene>
<dbReference type="Gene3D" id="3.40.50.2000">
    <property type="entry name" value="Glycogen Phosphorylase B"/>
    <property type="match status" value="2"/>
</dbReference>
<dbReference type="Pfam" id="PF13439">
    <property type="entry name" value="Glyco_transf_4"/>
    <property type="match status" value="1"/>
</dbReference>
<keyword evidence="4" id="KW-1185">Reference proteome</keyword>
<sequence>MKIVIFYKYFRTYGGQEKVIYNLVHYLADKGYKVDVYAFKVDAEPKNSNITVNKVYFPVGGGLRELFFALYSFIKGKKIKKKNKDVCILGVGKSFYSDIYRGDSGAHSYYFKRAVLKYPNKLSRLLYRLRKFLSLSHWVNLCIETLNFKIFADSKKAFILPSNFTKKQIIDKFKLDERKIVLISNGVDLDRFKPMPDFQQKLKKEMKIDKDELVFCFVSTNHKLKGLCYLLKALKNLKDKGYSFKLVVAGGNYRSYFKSIISRNNLQDRVICLGKRSDIETVYSGCDVFVYPTLYDAAALVVLEAMACGLVPVVSKYNGTSEVVINGENGFIINEPSDVHEIEETLEFVLENRNKLPKLRENVLNSIKRYPSSNVFSKIEEIIKRNCGA</sequence>
<organism evidence="3 4">
    <name type="scientific">Hippea maritima (strain ATCC 700847 / DSM 10411 / MH2)</name>
    <dbReference type="NCBI Taxonomy" id="760142"/>
    <lineage>
        <taxon>Bacteria</taxon>
        <taxon>Pseudomonadati</taxon>
        <taxon>Campylobacterota</taxon>
        <taxon>Desulfurellia</taxon>
        <taxon>Desulfurellales</taxon>
        <taxon>Hippeaceae</taxon>
        <taxon>Hippea</taxon>
    </lineage>
</organism>
<dbReference type="Proteomes" id="UP000008139">
    <property type="component" value="Chromosome"/>
</dbReference>
<dbReference type="HOGENOM" id="CLU_009583_44_1_7"/>
<dbReference type="InterPro" id="IPR028098">
    <property type="entry name" value="Glyco_trans_4-like_N"/>
</dbReference>
<dbReference type="EMBL" id="CP002606">
    <property type="protein sequence ID" value="AEA33852.1"/>
    <property type="molecule type" value="Genomic_DNA"/>
</dbReference>
<keyword evidence="3" id="KW-0808">Transferase</keyword>
<dbReference type="STRING" id="760142.Hipma_0882"/>
<protein>
    <submittedName>
        <fullName evidence="3">Glycosyl transferase group 1</fullName>
    </submittedName>
</protein>
<feature type="domain" description="Glycosyl transferase family 1" evidence="1">
    <location>
        <begin position="199"/>
        <end position="362"/>
    </location>
</feature>
<dbReference type="RefSeq" id="WP_013681893.1">
    <property type="nucleotide sequence ID" value="NC_015318.1"/>
</dbReference>
<dbReference type="CDD" id="cd03801">
    <property type="entry name" value="GT4_PimA-like"/>
    <property type="match status" value="1"/>
</dbReference>
<dbReference type="PANTHER" id="PTHR12526">
    <property type="entry name" value="GLYCOSYLTRANSFERASE"/>
    <property type="match status" value="1"/>
</dbReference>
<evidence type="ECO:0000259" key="1">
    <source>
        <dbReference type="Pfam" id="PF00534"/>
    </source>
</evidence>
<name>F2LVR8_HIPMA</name>
<dbReference type="FunCoup" id="F2LVR8">
    <property type="interactions" value="68"/>
</dbReference>
<evidence type="ECO:0000313" key="3">
    <source>
        <dbReference type="EMBL" id="AEA33852.1"/>
    </source>
</evidence>
<evidence type="ECO:0000259" key="2">
    <source>
        <dbReference type="Pfam" id="PF13439"/>
    </source>
</evidence>
<dbReference type="KEGG" id="hmr:Hipma_0882"/>
<dbReference type="OrthoDB" id="9767517at2"/>
<accession>F2LVR8</accession>